<feature type="transmembrane region" description="Helical" evidence="7">
    <location>
        <begin position="247"/>
        <end position="271"/>
    </location>
</feature>
<evidence type="ECO:0000256" key="4">
    <source>
        <dbReference type="ARBA" id="ARBA00023136"/>
    </source>
</evidence>
<gene>
    <name evidence="9" type="ORF">DL764_006750</name>
</gene>
<evidence type="ECO:0000259" key="8">
    <source>
        <dbReference type="Pfam" id="PF20684"/>
    </source>
</evidence>
<comment type="similarity">
    <text evidence="5">Belongs to the SAT4 family.</text>
</comment>
<dbReference type="PANTHER" id="PTHR33048:SF158">
    <property type="entry name" value="MEMBRANE PROTEIN PTH11-LIKE, PUTATIVE-RELATED"/>
    <property type="match status" value="1"/>
</dbReference>
<keyword evidence="4 7" id="KW-0472">Membrane</keyword>
<evidence type="ECO:0000313" key="9">
    <source>
        <dbReference type="EMBL" id="RYO99666.1"/>
    </source>
</evidence>
<feature type="region of interest" description="Disordered" evidence="6">
    <location>
        <begin position="356"/>
        <end position="387"/>
    </location>
</feature>
<reference evidence="9 10" key="1">
    <citation type="submission" date="2018-06" db="EMBL/GenBank/DDBJ databases">
        <title>Complete Genomes of Monosporascus.</title>
        <authorList>
            <person name="Robinson A.J."/>
            <person name="Natvig D.O."/>
        </authorList>
    </citation>
    <scope>NUCLEOTIDE SEQUENCE [LARGE SCALE GENOMIC DNA]</scope>
    <source>
        <strain evidence="9 10">CBS 110550</strain>
    </source>
</reference>
<keyword evidence="2 7" id="KW-0812">Transmembrane</keyword>
<dbReference type="GO" id="GO:0016020">
    <property type="term" value="C:membrane"/>
    <property type="evidence" value="ECO:0007669"/>
    <property type="project" value="UniProtKB-SubCell"/>
</dbReference>
<evidence type="ECO:0000256" key="1">
    <source>
        <dbReference type="ARBA" id="ARBA00004141"/>
    </source>
</evidence>
<dbReference type="Pfam" id="PF20684">
    <property type="entry name" value="Fung_rhodopsin"/>
    <property type="match status" value="1"/>
</dbReference>
<evidence type="ECO:0000256" key="5">
    <source>
        <dbReference type="ARBA" id="ARBA00038359"/>
    </source>
</evidence>
<feature type="transmembrane region" description="Helical" evidence="7">
    <location>
        <begin position="177"/>
        <end position="201"/>
    </location>
</feature>
<proteinExistence type="inferred from homology"/>
<name>A0A4Q4T4A2_9PEZI</name>
<comment type="caution">
    <text evidence="9">The sequence shown here is derived from an EMBL/GenBank/DDBJ whole genome shotgun (WGS) entry which is preliminary data.</text>
</comment>
<dbReference type="AlphaFoldDB" id="A0A4Q4T4A2"/>
<evidence type="ECO:0000256" key="7">
    <source>
        <dbReference type="SAM" id="Phobius"/>
    </source>
</evidence>
<feature type="transmembrane region" description="Helical" evidence="7">
    <location>
        <begin position="133"/>
        <end position="157"/>
    </location>
</feature>
<evidence type="ECO:0000313" key="10">
    <source>
        <dbReference type="Proteomes" id="UP000293360"/>
    </source>
</evidence>
<dbReference type="Proteomes" id="UP000293360">
    <property type="component" value="Unassembled WGS sequence"/>
</dbReference>
<dbReference type="STRING" id="155417.A0A4Q4T4A2"/>
<dbReference type="InterPro" id="IPR052337">
    <property type="entry name" value="SAT4-like"/>
</dbReference>
<feature type="transmembrane region" description="Helical" evidence="7">
    <location>
        <begin position="213"/>
        <end position="235"/>
    </location>
</feature>
<dbReference type="EMBL" id="QJNU01000410">
    <property type="protein sequence ID" value="RYO99666.1"/>
    <property type="molecule type" value="Genomic_DNA"/>
</dbReference>
<keyword evidence="10" id="KW-1185">Reference proteome</keyword>
<feature type="domain" description="Rhodopsin" evidence="8">
    <location>
        <begin position="37"/>
        <end position="276"/>
    </location>
</feature>
<dbReference type="PANTHER" id="PTHR33048">
    <property type="entry name" value="PTH11-LIKE INTEGRAL MEMBRANE PROTEIN (AFU_ORTHOLOGUE AFUA_5G11245)"/>
    <property type="match status" value="1"/>
</dbReference>
<dbReference type="OrthoDB" id="5283415at2759"/>
<sequence>MSTDPQTTPGDPTSWLQNLGIAIEIICPTLALLVTLLRVYIRLDTKAFGWDDVFICLAMVLSIALAVGSIIVMKKMFIGIHYWDIPPTFDITPGLIWIYIVGAVYNPILALVKQSVLIFLLRFAGVKSFIRKVVWATTIFNAALMVAVFFVVLFQCIPVEMNWNPLAQGHCIQQFEFGVSTACLTILTDLIAVALPFYIFLGLKMNRRRKIGLIGVFMLGILVTVVSVVRLYFLAENFTSTEPDKNFSLGFCVSAIECNLAIMTASGPALWPLVRRWMPRHGASTDRSYGAHNYGGATAHKQQGWIRTNDGPSNADSAYALKGLNSDKVHTQVQSSARDSDEEILTGTGIMRTTHFTVITDDPESRRASRQSPEAFDSSKVSRNDSL</sequence>
<protein>
    <recommendedName>
        <fullName evidence="8">Rhodopsin domain-containing protein</fullName>
    </recommendedName>
</protein>
<accession>A0A4Q4T4A2</accession>
<feature type="transmembrane region" description="Helical" evidence="7">
    <location>
        <begin position="20"/>
        <end position="41"/>
    </location>
</feature>
<evidence type="ECO:0000256" key="3">
    <source>
        <dbReference type="ARBA" id="ARBA00022989"/>
    </source>
</evidence>
<dbReference type="InterPro" id="IPR049326">
    <property type="entry name" value="Rhodopsin_dom_fungi"/>
</dbReference>
<organism evidence="9 10">
    <name type="scientific">Monosporascus ibericus</name>
    <dbReference type="NCBI Taxonomy" id="155417"/>
    <lineage>
        <taxon>Eukaryota</taxon>
        <taxon>Fungi</taxon>
        <taxon>Dikarya</taxon>
        <taxon>Ascomycota</taxon>
        <taxon>Pezizomycotina</taxon>
        <taxon>Sordariomycetes</taxon>
        <taxon>Xylariomycetidae</taxon>
        <taxon>Xylariales</taxon>
        <taxon>Xylariales incertae sedis</taxon>
        <taxon>Monosporascus</taxon>
    </lineage>
</organism>
<evidence type="ECO:0000256" key="6">
    <source>
        <dbReference type="SAM" id="MobiDB-lite"/>
    </source>
</evidence>
<comment type="subcellular location">
    <subcellularLocation>
        <location evidence="1">Membrane</location>
        <topology evidence="1">Multi-pass membrane protein</topology>
    </subcellularLocation>
</comment>
<evidence type="ECO:0000256" key="2">
    <source>
        <dbReference type="ARBA" id="ARBA00022692"/>
    </source>
</evidence>
<feature type="transmembrane region" description="Helical" evidence="7">
    <location>
        <begin position="96"/>
        <end position="121"/>
    </location>
</feature>
<feature type="transmembrane region" description="Helical" evidence="7">
    <location>
        <begin position="53"/>
        <end position="73"/>
    </location>
</feature>
<keyword evidence="3 7" id="KW-1133">Transmembrane helix</keyword>